<feature type="compositionally biased region" description="Basic and acidic residues" evidence="1">
    <location>
        <begin position="108"/>
        <end position="125"/>
    </location>
</feature>
<proteinExistence type="predicted"/>
<comment type="caution">
    <text evidence="2">The sequence shown here is derived from an EMBL/GenBank/DDBJ whole genome shotgun (WGS) entry which is preliminary data.</text>
</comment>
<protein>
    <submittedName>
        <fullName evidence="2">Uncharacterized protein</fullName>
    </submittedName>
</protein>
<evidence type="ECO:0000256" key="1">
    <source>
        <dbReference type="SAM" id="MobiDB-lite"/>
    </source>
</evidence>
<feature type="compositionally biased region" description="Basic and acidic residues" evidence="1">
    <location>
        <begin position="165"/>
        <end position="199"/>
    </location>
</feature>
<accession>A0A0F9WF09</accession>
<feature type="compositionally biased region" description="Polar residues" evidence="1">
    <location>
        <begin position="1"/>
        <end position="13"/>
    </location>
</feature>
<reference evidence="2" key="1">
    <citation type="journal article" date="2015" name="Nature">
        <title>Complex archaea that bridge the gap between prokaryotes and eukaryotes.</title>
        <authorList>
            <person name="Spang A."/>
            <person name="Saw J.H."/>
            <person name="Jorgensen S.L."/>
            <person name="Zaremba-Niedzwiedzka K."/>
            <person name="Martijn J."/>
            <person name="Lind A.E."/>
            <person name="van Eijk R."/>
            <person name="Schleper C."/>
            <person name="Guy L."/>
            <person name="Ettema T.J."/>
        </authorList>
    </citation>
    <scope>NUCLEOTIDE SEQUENCE</scope>
</reference>
<organism evidence="2">
    <name type="scientific">marine sediment metagenome</name>
    <dbReference type="NCBI Taxonomy" id="412755"/>
    <lineage>
        <taxon>unclassified sequences</taxon>
        <taxon>metagenomes</taxon>
        <taxon>ecological metagenomes</taxon>
    </lineage>
</organism>
<gene>
    <name evidence="2" type="ORF">LCGC14_0289280</name>
</gene>
<feature type="region of interest" description="Disordered" evidence="1">
    <location>
        <begin position="247"/>
        <end position="341"/>
    </location>
</feature>
<dbReference type="AlphaFoldDB" id="A0A0F9WF09"/>
<evidence type="ECO:0000313" key="2">
    <source>
        <dbReference type="EMBL" id="KKN84466.1"/>
    </source>
</evidence>
<feature type="compositionally biased region" description="Low complexity" evidence="1">
    <location>
        <begin position="90"/>
        <end position="107"/>
    </location>
</feature>
<feature type="compositionally biased region" description="Pro residues" evidence="1">
    <location>
        <begin position="65"/>
        <end position="85"/>
    </location>
</feature>
<dbReference type="EMBL" id="LAZR01000171">
    <property type="protein sequence ID" value="KKN84466.1"/>
    <property type="molecule type" value="Genomic_DNA"/>
</dbReference>
<name>A0A0F9WF09_9ZZZZ</name>
<sequence length="341" mass="35953">MPPDGTQATSAMVNQVGGLEEAELNLKDGTVKPLTAENPAETSSEASNVGAAVEPVAQPAEGTPPAQPTAVPPAAPILGTTPPPVEVTSGPGAVAKTAAPAAAAPAEAEPKEKPSEGPTEAERLAGLKTYGEEQAETARRAAQATADKRASVVDRQLQDANEATKVLKNDIRELQGRELTEEERATARAKYEQDDRSEGLDTQQKELLALQRDVYIDSLLLEFKEIGVTREALEQIETAEEMELFCERQTSSSLREQIKSGTEPQPAAAPEEKPAEKPAATTEKPAEQPKPQVPIPAGASAPSDVGGSGAPVDDKAFNQKQDAGAMRENLNNMGWSTVRLQ</sequence>
<feature type="compositionally biased region" description="Polar residues" evidence="1">
    <location>
        <begin position="329"/>
        <end position="341"/>
    </location>
</feature>
<feature type="region of interest" description="Disordered" evidence="1">
    <location>
        <begin position="1"/>
        <end position="201"/>
    </location>
</feature>